<dbReference type="EMBL" id="LR899010">
    <property type="protein sequence ID" value="CAD7082177.1"/>
    <property type="molecule type" value="Genomic_DNA"/>
</dbReference>
<accession>A0A7R8ULD9</accession>
<dbReference type="InParanoid" id="A0A7R8ULD9"/>
<dbReference type="AlphaFoldDB" id="A0A7R8ULD9"/>
<feature type="region of interest" description="Disordered" evidence="3">
    <location>
        <begin position="330"/>
        <end position="351"/>
    </location>
</feature>
<organism evidence="4 5">
    <name type="scientific">Hermetia illucens</name>
    <name type="common">Black soldier fly</name>
    <dbReference type="NCBI Taxonomy" id="343691"/>
    <lineage>
        <taxon>Eukaryota</taxon>
        <taxon>Metazoa</taxon>
        <taxon>Ecdysozoa</taxon>
        <taxon>Arthropoda</taxon>
        <taxon>Hexapoda</taxon>
        <taxon>Insecta</taxon>
        <taxon>Pterygota</taxon>
        <taxon>Neoptera</taxon>
        <taxon>Endopterygota</taxon>
        <taxon>Diptera</taxon>
        <taxon>Brachycera</taxon>
        <taxon>Stratiomyomorpha</taxon>
        <taxon>Stratiomyidae</taxon>
        <taxon>Hermetiinae</taxon>
        <taxon>Hermetia</taxon>
    </lineage>
</organism>
<dbReference type="Pfam" id="PF16046">
    <property type="entry name" value="FAM76"/>
    <property type="match status" value="1"/>
</dbReference>
<evidence type="ECO:0000256" key="1">
    <source>
        <dbReference type="ARBA" id="ARBA00009097"/>
    </source>
</evidence>
<feature type="compositionally biased region" description="Basic and acidic residues" evidence="3">
    <location>
        <begin position="148"/>
        <end position="166"/>
    </location>
</feature>
<feature type="compositionally biased region" description="Polar residues" evidence="3">
    <location>
        <begin position="339"/>
        <end position="351"/>
    </location>
</feature>
<evidence type="ECO:0000256" key="2">
    <source>
        <dbReference type="ARBA" id="ARBA00023054"/>
    </source>
</evidence>
<reference evidence="4 5" key="1">
    <citation type="submission" date="2020-11" db="EMBL/GenBank/DDBJ databases">
        <authorList>
            <person name="Wallbank WR R."/>
            <person name="Pardo Diaz C."/>
            <person name="Kozak K."/>
            <person name="Martin S."/>
            <person name="Jiggins C."/>
            <person name="Moest M."/>
            <person name="Warren A I."/>
            <person name="Generalovic N T."/>
            <person name="Byers J.R.P. K."/>
            <person name="Montejo-Kovacevich G."/>
            <person name="Yen C E."/>
        </authorList>
    </citation>
    <scope>NUCLEOTIDE SEQUENCE [LARGE SCALE GENOMIC DNA]</scope>
</reference>
<sequence>MSTKVLFACSKCFSRHPFEELSAGQQLCKDCRGAPQSLAKCNYCRSEFQQSSKSGTSSVCSKCEQNVKQYGKPSACECCSIIAAFIGSKCQRCANSELKYGPPVQCDQCKQRSAFDRHDESKKIDGKLLCYLCTSSYKRALLKARQVKEEARMSKKRAHPSEKVSSKESGGSAPKKSSSQRSELSSKQQSSSSDVPEKISRQTASNNGGLAGLGGITAAAVVTIDPNSSDHVVAMTDLREQIASLQKKLAMKDKELLEKDKLITELKGRNFDNANDMRNKLRETERIYDMKVDLLNKKVASLLKEVASLKKGQKKNGTTGSNAVVSAISSIDQKESSKDSGGSATNSPVTN</sequence>
<evidence type="ECO:0008006" key="6">
    <source>
        <dbReference type="Google" id="ProtNLM"/>
    </source>
</evidence>
<evidence type="ECO:0000313" key="5">
    <source>
        <dbReference type="Proteomes" id="UP000594454"/>
    </source>
</evidence>
<dbReference type="PANTHER" id="PTHR46176">
    <property type="entry name" value="LD21662P"/>
    <property type="match status" value="1"/>
</dbReference>
<comment type="similarity">
    <text evidence="1">Belongs to the FAM76 family.</text>
</comment>
<name>A0A7R8ULD9_HERIL</name>
<evidence type="ECO:0000256" key="3">
    <source>
        <dbReference type="SAM" id="MobiDB-lite"/>
    </source>
</evidence>
<dbReference type="Proteomes" id="UP000594454">
    <property type="component" value="Chromosome 2"/>
</dbReference>
<gene>
    <name evidence="4" type="ORF">HERILL_LOCUS5230</name>
</gene>
<keyword evidence="5" id="KW-1185">Reference proteome</keyword>
<feature type="region of interest" description="Disordered" evidence="3">
    <location>
        <begin position="148"/>
        <end position="207"/>
    </location>
</feature>
<dbReference type="OrthoDB" id="3689at2759"/>
<protein>
    <recommendedName>
        <fullName evidence="6">Protein FAM76A</fullName>
    </recommendedName>
</protein>
<dbReference type="InterPro" id="IPR032017">
    <property type="entry name" value="FAM76"/>
</dbReference>
<dbReference type="FunCoup" id="A0A7R8ULD9">
    <property type="interactions" value="1148"/>
</dbReference>
<dbReference type="GO" id="GO:0016607">
    <property type="term" value="C:nuclear speck"/>
    <property type="evidence" value="ECO:0007669"/>
    <property type="project" value="TreeGrafter"/>
</dbReference>
<feature type="compositionally biased region" description="Low complexity" evidence="3">
    <location>
        <begin position="167"/>
        <end position="193"/>
    </location>
</feature>
<evidence type="ECO:0000313" key="4">
    <source>
        <dbReference type="EMBL" id="CAD7082177.1"/>
    </source>
</evidence>
<proteinExistence type="inferred from homology"/>
<keyword evidence="2" id="KW-0175">Coiled coil</keyword>
<dbReference type="PANTHER" id="PTHR46176:SF1">
    <property type="entry name" value="LD21662P"/>
    <property type="match status" value="1"/>
</dbReference>
<dbReference type="OMA" id="CACAYKR"/>